<dbReference type="PANTHER" id="PTHR30385:SF4">
    <property type="entry name" value="RNA POLYMERASE SIGMA-E FACTOR"/>
    <property type="match status" value="1"/>
</dbReference>
<dbReference type="InterPro" id="IPR014284">
    <property type="entry name" value="RNA_pol_sigma-70_dom"/>
</dbReference>
<gene>
    <name evidence="8" type="ORF">FAB82_08325</name>
</gene>
<dbReference type="NCBIfam" id="TIGR02980">
    <property type="entry name" value="SigBFG"/>
    <property type="match status" value="1"/>
</dbReference>
<evidence type="ECO:0000259" key="5">
    <source>
        <dbReference type="Pfam" id="PF04539"/>
    </source>
</evidence>
<dbReference type="Pfam" id="PF04539">
    <property type="entry name" value="Sigma70_r3"/>
    <property type="match status" value="1"/>
</dbReference>
<reference evidence="9" key="1">
    <citation type="submission" date="2019-04" db="EMBL/GenBank/DDBJ databases">
        <title>Nocardioides xinjiangensis sp. nov.</title>
        <authorList>
            <person name="Liu S."/>
        </authorList>
    </citation>
    <scope>NUCLEOTIDE SEQUENCE [LARGE SCALE GENOMIC DNA]</scope>
    <source>
        <strain evidence="9">18</strain>
    </source>
</reference>
<keyword evidence="4" id="KW-0804">Transcription</keyword>
<evidence type="ECO:0000256" key="1">
    <source>
        <dbReference type="ARBA" id="ARBA00023015"/>
    </source>
</evidence>
<dbReference type="Pfam" id="PF04545">
    <property type="entry name" value="Sigma70_r4"/>
    <property type="match status" value="1"/>
</dbReference>
<dbReference type="GO" id="GO:0003677">
    <property type="term" value="F:DNA binding"/>
    <property type="evidence" value="ECO:0007669"/>
    <property type="project" value="UniProtKB-KW"/>
</dbReference>
<dbReference type="InterPro" id="IPR007624">
    <property type="entry name" value="RNA_pol_sigma70_r3"/>
</dbReference>
<dbReference type="InterPro" id="IPR036388">
    <property type="entry name" value="WH-like_DNA-bd_sf"/>
</dbReference>
<evidence type="ECO:0000256" key="3">
    <source>
        <dbReference type="ARBA" id="ARBA00023125"/>
    </source>
</evidence>
<dbReference type="NCBIfam" id="TIGR02937">
    <property type="entry name" value="sigma70-ECF"/>
    <property type="match status" value="1"/>
</dbReference>
<dbReference type="SUPFAM" id="SSF88946">
    <property type="entry name" value="Sigma2 domain of RNA polymerase sigma factors"/>
    <property type="match status" value="1"/>
</dbReference>
<name>A0A4S8QCL2_9ACTN</name>
<dbReference type="InterPro" id="IPR013324">
    <property type="entry name" value="RNA_pol_sigma_r3/r4-like"/>
</dbReference>
<feature type="domain" description="RNA polymerase sigma-70 region 3" evidence="5">
    <location>
        <begin position="123"/>
        <end position="182"/>
    </location>
</feature>
<keyword evidence="2" id="KW-0731">Sigma factor</keyword>
<accession>A0A4S8QCL2</accession>
<dbReference type="InterPro" id="IPR000943">
    <property type="entry name" value="RNA_pol_sigma70"/>
</dbReference>
<dbReference type="Gene3D" id="1.10.10.10">
    <property type="entry name" value="Winged helix-like DNA-binding domain superfamily/Winged helix DNA-binding domain"/>
    <property type="match status" value="2"/>
</dbReference>
<proteinExistence type="predicted"/>
<dbReference type="InterPro" id="IPR014322">
    <property type="entry name" value="RNA_pol_sigma-B/F/G"/>
</dbReference>
<keyword evidence="3" id="KW-0238">DNA-binding</keyword>
<evidence type="ECO:0000313" key="8">
    <source>
        <dbReference type="EMBL" id="THV42040.1"/>
    </source>
</evidence>
<dbReference type="InterPro" id="IPR013325">
    <property type="entry name" value="RNA_pol_sigma_r2"/>
</dbReference>
<evidence type="ECO:0000256" key="4">
    <source>
        <dbReference type="ARBA" id="ARBA00023163"/>
    </source>
</evidence>
<dbReference type="GO" id="GO:0016987">
    <property type="term" value="F:sigma factor activity"/>
    <property type="evidence" value="ECO:0007669"/>
    <property type="project" value="UniProtKB-KW"/>
</dbReference>
<evidence type="ECO:0000259" key="6">
    <source>
        <dbReference type="Pfam" id="PF04542"/>
    </source>
</evidence>
<evidence type="ECO:0000256" key="2">
    <source>
        <dbReference type="ARBA" id="ARBA00023082"/>
    </source>
</evidence>
<dbReference type="AlphaFoldDB" id="A0A4S8QCL2"/>
<keyword evidence="1" id="KW-0805">Transcription regulation</keyword>
<dbReference type="OrthoDB" id="9804285at2"/>
<keyword evidence="9" id="KW-1185">Reference proteome</keyword>
<protein>
    <submittedName>
        <fullName evidence="8">SigB/SigF/SigG family RNA polymerase sigma factor</fullName>
    </submittedName>
</protein>
<dbReference type="Pfam" id="PF04542">
    <property type="entry name" value="Sigma70_r2"/>
    <property type="match status" value="1"/>
</dbReference>
<dbReference type="InterPro" id="IPR007630">
    <property type="entry name" value="RNA_pol_sigma70_r4"/>
</dbReference>
<dbReference type="InterPro" id="IPR007627">
    <property type="entry name" value="RNA_pol_sigma70_r2"/>
</dbReference>
<dbReference type="GO" id="GO:0006352">
    <property type="term" value="P:DNA-templated transcription initiation"/>
    <property type="evidence" value="ECO:0007669"/>
    <property type="project" value="InterPro"/>
</dbReference>
<comment type="caution">
    <text evidence="8">The sequence shown here is derived from an EMBL/GenBank/DDBJ whole genome shotgun (WGS) entry which is preliminary data.</text>
</comment>
<sequence>MIDTSAHSRRSEPDEYAHLRPLLEDLAQLEPYDPKRSVIRDRLVTGYLPLAQHIAQRFSGKGIAKEDLVQVASVGLIHAIDRFDPRNGAAFLSFAVPTVMGEVKRHFRDSAWPMRVPRRLQELRLSLNQASAELAHRRSRPPTDAELAEYLDISEREVQEGFEARQAYLAVSIDEPPSGHEDRAPLSETMGCEDAALESVENHETLVLLLQDLPQRARVILALRFFGEMTQSQIARKVGISQMQVSRLLNHILNDLHHELVDVPERSEDVVGGRR</sequence>
<evidence type="ECO:0000313" key="9">
    <source>
        <dbReference type="Proteomes" id="UP000308760"/>
    </source>
</evidence>
<feature type="domain" description="RNA polymerase sigma-70 region 2" evidence="6">
    <location>
        <begin position="43"/>
        <end position="112"/>
    </location>
</feature>
<dbReference type="PANTHER" id="PTHR30385">
    <property type="entry name" value="SIGMA FACTOR F FLAGELLAR"/>
    <property type="match status" value="1"/>
</dbReference>
<reference evidence="8 9" key="2">
    <citation type="submission" date="2019-05" db="EMBL/GenBank/DDBJ databases">
        <title>Glycomyces buryatensis sp. nov.</title>
        <authorList>
            <person name="Nikitina E."/>
        </authorList>
    </citation>
    <scope>NUCLEOTIDE SEQUENCE [LARGE SCALE GENOMIC DNA]</scope>
    <source>
        <strain evidence="8 9">18</strain>
    </source>
</reference>
<dbReference type="RefSeq" id="WP_136534084.1">
    <property type="nucleotide sequence ID" value="NZ_STGY01000031.1"/>
</dbReference>
<dbReference type="SUPFAM" id="SSF88659">
    <property type="entry name" value="Sigma3 and sigma4 domains of RNA polymerase sigma factors"/>
    <property type="match status" value="2"/>
</dbReference>
<evidence type="ECO:0000259" key="7">
    <source>
        <dbReference type="Pfam" id="PF04545"/>
    </source>
</evidence>
<dbReference type="Gene3D" id="1.20.120.1810">
    <property type="match status" value="1"/>
</dbReference>
<feature type="domain" description="RNA polymerase sigma-70 region 4" evidence="7">
    <location>
        <begin position="209"/>
        <end position="256"/>
    </location>
</feature>
<dbReference type="Proteomes" id="UP000308760">
    <property type="component" value="Unassembled WGS sequence"/>
</dbReference>
<organism evidence="8 9">
    <name type="scientific">Glycomyces buryatensis</name>
    <dbReference type="NCBI Taxonomy" id="2570927"/>
    <lineage>
        <taxon>Bacteria</taxon>
        <taxon>Bacillati</taxon>
        <taxon>Actinomycetota</taxon>
        <taxon>Actinomycetes</taxon>
        <taxon>Glycomycetales</taxon>
        <taxon>Glycomycetaceae</taxon>
        <taxon>Glycomyces</taxon>
    </lineage>
</organism>
<dbReference type="PRINTS" id="PR00046">
    <property type="entry name" value="SIGMA70FCT"/>
</dbReference>
<dbReference type="EMBL" id="STGY01000031">
    <property type="protein sequence ID" value="THV42040.1"/>
    <property type="molecule type" value="Genomic_DNA"/>
</dbReference>